<dbReference type="InterPro" id="IPR053146">
    <property type="entry name" value="QDO-like"/>
</dbReference>
<sequence length="195" mass="21410">MLKILKGRLLACLAGAVDHLGRRWLAEQPFSGELCDIYPSLEEGRNAMRTVARYKLEAGEGERLHFSGADFLVKASADTTGGAFSIVEEIDPLDTPLHSHTNEDELFYVIEGEHVFRCGDQEFHVGPGGTVFAPRGVPHAHRRIVSRTGRFLTMTSPAGFEGFFRDLSQAEASGSSMPEAYAAAARKYGIKWLNP</sequence>
<dbReference type="RefSeq" id="WP_320225763.1">
    <property type="nucleotide sequence ID" value="NZ_JAVIJB010000005.1"/>
</dbReference>
<comment type="caution">
    <text evidence="2">The sequence shown here is derived from an EMBL/GenBank/DDBJ whole genome shotgun (WGS) entry which is preliminary data.</text>
</comment>
<keyword evidence="3" id="KW-1185">Reference proteome</keyword>
<name>A0ABU4YXN2_9HYPH</name>
<dbReference type="Proteomes" id="UP001271249">
    <property type="component" value="Unassembled WGS sequence"/>
</dbReference>
<dbReference type="SUPFAM" id="SSF51182">
    <property type="entry name" value="RmlC-like cupins"/>
    <property type="match status" value="1"/>
</dbReference>
<accession>A0ABU4YXN2</accession>
<organism evidence="2 3">
    <name type="scientific">Mesorhizobium captivum</name>
    <dbReference type="NCBI Taxonomy" id="3072319"/>
    <lineage>
        <taxon>Bacteria</taxon>
        <taxon>Pseudomonadati</taxon>
        <taxon>Pseudomonadota</taxon>
        <taxon>Alphaproteobacteria</taxon>
        <taxon>Hyphomicrobiales</taxon>
        <taxon>Phyllobacteriaceae</taxon>
        <taxon>Mesorhizobium</taxon>
    </lineage>
</organism>
<gene>
    <name evidence="2" type="ORF">RFN29_09075</name>
</gene>
<dbReference type="PANTHER" id="PTHR36440:SF1">
    <property type="entry name" value="PUTATIVE (AFU_ORTHOLOGUE AFUA_8G07350)-RELATED"/>
    <property type="match status" value="1"/>
</dbReference>
<dbReference type="Gene3D" id="2.60.120.10">
    <property type="entry name" value="Jelly Rolls"/>
    <property type="match status" value="1"/>
</dbReference>
<dbReference type="PANTHER" id="PTHR36440">
    <property type="entry name" value="PUTATIVE (AFU_ORTHOLOGUE AFUA_8G07350)-RELATED"/>
    <property type="match status" value="1"/>
</dbReference>
<feature type="domain" description="Cupin type-2" evidence="1">
    <location>
        <begin position="94"/>
        <end position="152"/>
    </location>
</feature>
<proteinExistence type="predicted"/>
<dbReference type="InterPro" id="IPR011051">
    <property type="entry name" value="RmlC_Cupin_sf"/>
</dbReference>
<evidence type="ECO:0000313" key="3">
    <source>
        <dbReference type="Proteomes" id="UP001271249"/>
    </source>
</evidence>
<dbReference type="Pfam" id="PF07883">
    <property type="entry name" value="Cupin_2"/>
    <property type="match status" value="1"/>
</dbReference>
<dbReference type="EMBL" id="JAVIJC010000007">
    <property type="protein sequence ID" value="MDX8491731.1"/>
    <property type="molecule type" value="Genomic_DNA"/>
</dbReference>
<dbReference type="InterPro" id="IPR014710">
    <property type="entry name" value="RmlC-like_jellyroll"/>
</dbReference>
<evidence type="ECO:0000259" key="1">
    <source>
        <dbReference type="Pfam" id="PF07883"/>
    </source>
</evidence>
<reference evidence="2 3" key="1">
    <citation type="submission" date="2023-08" db="EMBL/GenBank/DDBJ databases">
        <title>Implementing the SeqCode for naming new Mesorhizobium species isolated from Vachellia karroo root nodules.</title>
        <authorList>
            <person name="Van Lill M."/>
        </authorList>
    </citation>
    <scope>NUCLEOTIDE SEQUENCE [LARGE SCALE GENOMIC DNA]</scope>
    <source>
        <strain evidence="2 3">VK22B</strain>
    </source>
</reference>
<evidence type="ECO:0000313" key="2">
    <source>
        <dbReference type="EMBL" id="MDX8491731.1"/>
    </source>
</evidence>
<dbReference type="InterPro" id="IPR013096">
    <property type="entry name" value="Cupin_2"/>
</dbReference>
<protein>
    <submittedName>
        <fullName evidence="2">Cupin domain-containing protein</fullName>
    </submittedName>
</protein>